<proteinExistence type="predicted"/>
<reference evidence="3 4" key="1">
    <citation type="submission" date="2024-02" db="EMBL/GenBank/DDBJ databases">
        <title>Deinococcus xinjiangensis NBRC 107630.</title>
        <authorList>
            <person name="Ichikawa N."/>
            <person name="Katano-Makiyama Y."/>
            <person name="Hidaka K."/>
        </authorList>
    </citation>
    <scope>NUCLEOTIDE SEQUENCE [LARGE SCALE GENOMIC DNA]</scope>
    <source>
        <strain evidence="3 4">NBRC 107630</strain>
    </source>
</reference>
<keyword evidence="2" id="KW-0472">Membrane</keyword>
<evidence type="ECO:0000313" key="3">
    <source>
        <dbReference type="EMBL" id="GAA5504424.1"/>
    </source>
</evidence>
<comment type="caution">
    <text evidence="3">The sequence shown here is derived from an EMBL/GenBank/DDBJ whole genome shotgun (WGS) entry which is preliminary data.</text>
</comment>
<keyword evidence="2" id="KW-1133">Transmembrane helix</keyword>
<dbReference type="Proteomes" id="UP001458946">
    <property type="component" value="Unassembled WGS sequence"/>
</dbReference>
<protein>
    <recommendedName>
        <fullName evidence="5">Lipopolysaccharide assembly protein A domain-containing protein</fullName>
    </recommendedName>
</protein>
<evidence type="ECO:0000313" key="4">
    <source>
        <dbReference type="Proteomes" id="UP001458946"/>
    </source>
</evidence>
<feature type="compositionally biased region" description="Low complexity" evidence="1">
    <location>
        <begin position="80"/>
        <end position="105"/>
    </location>
</feature>
<dbReference type="RefSeq" id="WP_353544378.1">
    <property type="nucleotide sequence ID" value="NZ_BAABRN010000122.1"/>
</dbReference>
<name>A0ABP9VGS2_9DEIO</name>
<evidence type="ECO:0000256" key="2">
    <source>
        <dbReference type="SAM" id="Phobius"/>
    </source>
</evidence>
<dbReference type="EMBL" id="BAABRN010000122">
    <property type="protein sequence ID" value="GAA5504424.1"/>
    <property type="molecule type" value="Genomic_DNA"/>
</dbReference>
<feature type="transmembrane region" description="Helical" evidence="2">
    <location>
        <begin position="46"/>
        <end position="64"/>
    </location>
</feature>
<feature type="region of interest" description="Disordered" evidence="1">
    <location>
        <begin position="80"/>
        <end position="114"/>
    </location>
</feature>
<accession>A0ABP9VGS2</accession>
<evidence type="ECO:0008006" key="5">
    <source>
        <dbReference type="Google" id="ProtNLM"/>
    </source>
</evidence>
<organism evidence="3 4">
    <name type="scientific">Deinococcus xinjiangensis</name>
    <dbReference type="NCBI Taxonomy" id="457454"/>
    <lineage>
        <taxon>Bacteria</taxon>
        <taxon>Thermotogati</taxon>
        <taxon>Deinococcota</taxon>
        <taxon>Deinococci</taxon>
        <taxon>Deinococcales</taxon>
        <taxon>Deinococcaceae</taxon>
        <taxon>Deinococcus</taxon>
    </lineage>
</organism>
<gene>
    <name evidence="3" type="ORF">Dxin01_04194</name>
</gene>
<keyword evidence="4" id="KW-1185">Reference proteome</keyword>
<sequence>MTRILLGLAGVVLLAVTALGLIWLVGQLLLGAGAFAVGTAGVLLRLLWFVVVAGLLGGAVYFVANAWRPGLRVTAPQAPLQQPRLQRVPQPPEVVGVPKPVAPAKTPEEQHAES</sequence>
<keyword evidence="2" id="KW-0812">Transmembrane</keyword>
<evidence type="ECO:0000256" key="1">
    <source>
        <dbReference type="SAM" id="MobiDB-lite"/>
    </source>
</evidence>